<evidence type="ECO:0000256" key="4">
    <source>
        <dbReference type="ARBA" id="ARBA00022457"/>
    </source>
</evidence>
<dbReference type="CDD" id="cd03586">
    <property type="entry name" value="PolY_Pol_IV_kappa"/>
    <property type="match status" value="1"/>
</dbReference>
<organism evidence="18 21">
    <name type="scientific">Acidithiobacillus thiooxidans</name>
    <name type="common">Thiobacillus thiooxidans</name>
    <dbReference type="NCBI Taxonomy" id="930"/>
    <lineage>
        <taxon>Bacteria</taxon>
        <taxon>Pseudomonadati</taxon>
        <taxon>Pseudomonadota</taxon>
        <taxon>Acidithiobacillia</taxon>
        <taxon>Acidithiobacillales</taxon>
        <taxon>Acidithiobacillaceae</taxon>
        <taxon>Acidithiobacillus</taxon>
    </lineage>
</organism>
<keyword evidence="8 16" id="KW-0235">DNA replication</keyword>
<comment type="caution">
    <text evidence="18">The sequence shown here is derived from an EMBL/GenBank/DDBJ whole genome shotgun (WGS) entry which is preliminary data.</text>
</comment>
<dbReference type="GO" id="GO:0003684">
    <property type="term" value="F:damaged DNA binding"/>
    <property type="evidence" value="ECO:0007669"/>
    <property type="project" value="InterPro"/>
</dbReference>
<dbReference type="AlphaFoldDB" id="A0A1C2J1K8"/>
<feature type="domain" description="UmuC" evidence="17">
    <location>
        <begin position="15"/>
        <end position="196"/>
    </location>
</feature>
<dbReference type="GO" id="GO:0003887">
    <property type="term" value="F:DNA-directed DNA polymerase activity"/>
    <property type="evidence" value="ECO:0007669"/>
    <property type="project" value="UniProtKB-UniRule"/>
</dbReference>
<sequence>MPNLLTEPITKIRKIIHVDMDAFFAAVEQRDHPELQGQPVIVGGDPAGRGVVATCSYEARRFGIHSAMTAARARSLCPQAIFVRPRMEAYRKASRQVMNILRRYTPLVEPLSLDEAFLDVTAATADGVLAVQIAREIRWCIQQETGLTASAGVSYNKLLAKLASDWRKPNGLFVIPPEKGLDFLSPLPVGKLHGVGPATVKKLSTLGIHTVLDLRNAERETLTAQFGKTGLWFYEIARGIDKRPVQPSRQRKSVGAERTFPQNINDPQIMLTHLQEMASQVSARLITVGLAGRTISIKVRFSDFETITRAYTHAQAVWRKEDLIACLPDLLDKALPVESQPSIRLLGVSVSGMLCSEDSATHTGQMDLLEEILVESRGVRR</sequence>
<feature type="binding site" evidence="16">
    <location>
        <position position="114"/>
    </location>
    <ligand>
        <name>Mg(2+)</name>
        <dbReference type="ChEBI" id="CHEBI:18420"/>
    </ligand>
</feature>
<evidence type="ECO:0000256" key="6">
    <source>
        <dbReference type="ARBA" id="ARBA00022679"/>
    </source>
</evidence>
<evidence type="ECO:0000256" key="9">
    <source>
        <dbReference type="ARBA" id="ARBA00022723"/>
    </source>
</evidence>
<comment type="cofactor">
    <cofactor evidence="16">
        <name>Mg(2+)</name>
        <dbReference type="ChEBI" id="CHEBI:18420"/>
    </cofactor>
    <text evidence="16">Binds 2 magnesium ions per subunit.</text>
</comment>
<dbReference type="NCBIfam" id="NF010731">
    <property type="entry name" value="PRK14133.1"/>
    <property type="match status" value="1"/>
</dbReference>
<dbReference type="FunFam" id="3.40.1170.60:FF:000001">
    <property type="entry name" value="DNA polymerase IV"/>
    <property type="match status" value="1"/>
</dbReference>
<evidence type="ECO:0000256" key="5">
    <source>
        <dbReference type="ARBA" id="ARBA00022490"/>
    </source>
</evidence>
<dbReference type="FunFam" id="1.10.150.20:FF:000019">
    <property type="entry name" value="DNA polymerase IV"/>
    <property type="match status" value="1"/>
</dbReference>
<comment type="catalytic activity">
    <reaction evidence="15 16">
        <text>DNA(n) + a 2'-deoxyribonucleoside 5'-triphosphate = DNA(n+1) + diphosphate</text>
        <dbReference type="Rhea" id="RHEA:22508"/>
        <dbReference type="Rhea" id="RHEA-COMP:17339"/>
        <dbReference type="Rhea" id="RHEA-COMP:17340"/>
        <dbReference type="ChEBI" id="CHEBI:33019"/>
        <dbReference type="ChEBI" id="CHEBI:61560"/>
        <dbReference type="ChEBI" id="CHEBI:173112"/>
        <dbReference type="EC" id="2.7.7.7"/>
    </reaction>
</comment>
<evidence type="ECO:0000313" key="21">
    <source>
        <dbReference type="Proteomes" id="UP000095008"/>
    </source>
</evidence>
<evidence type="ECO:0000259" key="17">
    <source>
        <dbReference type="PROSITE" id="PS50173"/>
    </source>
</evidence>
<dbReference type="InterPro" id="IPR022880">
    <property type="entry name" value="DNApol_IV"/>
</dbReference>
<dbReference type="GO" id="GO:0009432">
    <property type="term" value="P:SOS response"/>
    <property type="evidence" value="ECO:0007669"/>
    <property type="project" value="UniProtKB-ARBA"/>
</dbReference>
<dbReference type="EMBL" id="LWSA01000090">
    <property type="protein sequence ID" value="OCX73885.1"/>
    <property type="molecule type" value="Genomic_DNA"/>
</dbReference>
<comment type="subunit">
    <text evidence="3 16">Monomer.</text>
</comment>
<dbReference type="STRING" id="930.GCA_002079865_02775"/>
<proteinExistence type="inferred from homology"/>
<dbReference type="FunFam" id="3.30.1490.100:FF:000004">
    <property type="entry name" value="DNA polymerase IV"/>
    <property type="match status" value="1"/>
</dbReference>
<dbReference type="InterPro" id="IPR050116">
    <property type="entry name" value="DNA_polymerase-Y"/>
</dbReference>
<keyword evidence="14 16" id="KW-0234">DNA repair</keyword>
<dbReference type="Gene3D" id="3.30.70.270">
    <property type="match status" value="1"/>
</dbReference>
<feature type="active site" evidence="16">
    <location>
        <position position="115"/>
    </location>
</feature>
<protein>
    <recommendedName>
        <fullName evidence="16">DNA polymerase IV</fullName>
        <shortName evidence="16">Pol IV</shortName>
        <ecNumber evidence="16">2.7.7.7</ecNumber>
    </recommendedName>
</protein>
<feature type="site" description="Substrate discrimination" evidence="16">
    <location>
        <position position="24"/>
    </location>
</feature>
<evidence type="ECO:0000256" key="11">
    <source>
        <dbReference type="ARBA" id="ARBA00022842"/>
    </source>
</evidence>
<dbReference type="Gene3D" id="3.40.1170.60">
    <property type="match status" value="1"/>
</dbReference>
<dbReference type="Proteomes" id="UP000094893">
    <property type="component" value="Unassembled WGS sequence"/>
</dbReference>
<dbReference type="EC" id="2.7.7.7" evidence="16"/>
<dbReference type="GO" id="GO:0000287">
    <property type="term" value="F:magnesium ion binding"/>
    <property type="evidence" value="ECO:0007669"/>
    <property type="project" value="UniProtKB-UniRule"/>
</dbReference>
<dbReference type="InterPro" id="IPR017961">
    <property type="entry name" value="DNA_pol_Y-fam_little_finger"/>
</dbReference>
<dbReference type="PANTHER" id="PTHR11076:SF33">
    <property type="entry name" value="DNA POLYMERASE KAPPA"/>
    <property type="match status" value="1"/>
</dbReference>
<dbReference type="OrthoDB" id="5289889at2"/>
<gene>
    <name evidence="16" type="primary">dinB</name>
    <name evidence="18" type="ORF">A6M23_10715</name>
    <name evidence="19" type="ORF">A6P07_07080</name>
</gene>
<dbReference type="Pfam" id="PF21999">
    <property type="entry name" value="IMS_HHH_1"/>
    <property type="match status" value="1"/>
</dbReference>
<feature type="binding site" evidence="16">
    <location>
        <position position="19"/>
    </location>
    <ligand>
        <name>Mg(2+)</name>
        <dbReference type="ChEBI" id="CHEBI:18420"/>
    </ligand>
</feature>
<keyword evidence="9 16" id="KW-0479">Metal-binding</keyword>
<dbReference type="Gene3D" id="1.10.150.20">
    <property type="entry name" value="5' to 3' exonuclease, C-terminal subdomain"/>
    <property type="match status" value="1"/>
</dbReference>
<dbReference type="PROSITE" id="PS50173">
    <property type="entry name" value="UMUC"/>
    <property type="match status" value="1"/>
</dbReference>
<dbReference type="InterPro" id="IPR001126">
    <property type="entry name" value="UmuC"/>
</dbReference>
<evidence type="ECO:0000256" key="13">
    <source>
        <dbReference type="ARBA" id="ARBA00023125"/>
    </source>
</evidence>
<dbReference type="SUPFAM" id="SSF56672">
    <property type="entry name" value="DNA/RNA polymerases"/>
    <property type="match status" value="1"/>
</dbReference>
<reference evidence="18 20" key="1">
    <citation type="journal article" date="2016" name="Int. J. Mol. Sci.">
        <title>Comparative genomics of the extreme acidophile Acidithiobacillus thiooxidans reveals intraspecific divergence and niche adaptation.</title>
        <authorList>
            <person name="Zhang X."/>
            <person name="Feng X."/>
            <person name="Tao J."/>
            <person name="Ma L."/>
            <person name="Xiao Y."/>
            <person name="Liang Y."/>
            <person name="Liu X."/>
            <person name="Yin H."/>
        </authorList>
    </citation>
    <scope>NUCLEOTIDE SEQUENCE [LARGE SCALE GENOMIC DNA]</scope>
    <source>
        <strain evidence="19 20">A02</strain>
        <strain evidence="18">DXS-W</strain>
    </source>
</reference>
<evidence type="ECO:0000256" key="15">
    <source>
        <dbReference type="ARBA" id="ARBA00049244"/>
    </source>
</evidence>
<keyword evidence="6 16" id="KW-0808">Transferase</keyword>
<dbReference type="Pfam" id="PF11799">
    <property type="entry name" value="IMS_C"/>
    <property type="match status" value="1"/>
</dbReference>
<dbReference type="InterPro" id="IPR036775">
    <property type="entry name" value="DNA_pol_Y-fam_lit_finger_sf"/>
</dbReference>
<evidence type="ECO:0000256" key="10">
    <source>
        <dbReference type="ARBA" id="ARBA00022763"/>
    </source>
</evidence>
<dbReference type="GO" id="GO:0005829">
    <property type="term" value="C:cytosol"/>
    <property type="evidence" value="ECO:0007669"/>
    <property type="project" value="TreeGrafter"/>
</dbReference>
<keyword evidence="13 16" id="KW-0238">DNA-binding</keyword>
<comment type="function">
    <text evidence="16">Poorly processive, error-prone DNA polymerase involved in untargeted mutagenesis. Copies undamaged DNA at stalled replication forks, which arise in vivo from mismatched or misaligned primer ends. These misaligned primers can be extended by PolIV. Exhibits no 3'-5' exonuclease (proofreading) activity. May be involved in translesional synthesis, in conjunction with the beta clamp from PolIII.</text>
</comment>
<keyword evidence="7 16" id="KW-0548">Nucleotidyltransferase</keyword>
<evidence type="ECO:0000256" key="3">
    <source>
        <dbReference type="ARBA" id="ARBA00011245"/>
    </source>
</evidence>
<evidence type="ECO:0000256" key="14">
    <source>
        <dbReference type="ARBA" id="ARBA00023204"/>
    </source>
</evidence>
<keyword evidence="5 16" id="KW-0963">Cytoplasm</keyword>
<keyword evidence="12 16" id="KW-0239">DNA-directed DNA polymerase</keyword>
<dbReference type="Proteomes" id="UP000095008">
    <property type="component" value="Unassembled WGS sequence"/>
</dbReference>
<evidence type="ECO:0000256" key="16">
    <source>
        <dbReference type="HAMAP-Rule" id="MF_01113"/>
    </source>
</evidence>
<dbReference type="Gene3D" id="3.30.1490.100">
    <property type="entry name" value="DNA polymerase, Y-family, little finger domain"/>
    <property type="match status" value="1"/>
</dbReference>
<name>A0A1C2J1K8_ACITH</name>
<keyword evidence="4 16" id="KW-0515">Mutator protein</keyword>
<dbReference type="GO" id="GO:0042276">
    <property type="term" value="P:error-prone translesion synthesis"/>
    <property type="evidence" value="ECO:0007669"/>
    <property type="project" value="TreeGrafter"/>
</dbReference>
<evidence type="ECO:0000256" key="1">
    <source>
        <dbReference type="ARBA" id="ARBA00004496"/>
    </source>
</evidence>
<comment type="similarity">
    <text evidence="2 16">Belongs to the DNA polymerase type-Y family.</text>
</comment>
<dbReference type="SUPFAM" id="SSF100879">
    <property type="entry name" value="Lesion bypass DNA polymerase (Y-family), little finger domain"/>
    <property type="match status" value="1"/>
</dbReference>
<keyword evidence="11 16" id="KW-0460">Magnesium</keyword>
<evidence type="ECO:0000256" key="2">
    <source>
        <dbReference type="ARBA" id="ARBA00010945"/>
    </source>
</evidence>
<dbReference type="GO" id="GO:0006281">
    <property type="term" value="P:DNA repair"/>
    <property type="evidence" value="ECO:0007669"/>
    <property type="project" value="UniProtKB-UniRule"/>
</dbReference>
<dbReference type="EMBL" id="LWRY01000120">
    <property type="protein sequence ID" value="OCX71948.1"/>
    <property type="molecule type" value="Genomic_DNA"/>
</dbReference>
<evidence type="ECO:0000313" key="18">
    <source>
        <dbReference type="EMBL" id="OCX71948.1"/>
    </source>
</evidence>
<keyword evidence="10 16" id="KW-0227">DNA damage</keyword>
<dbReference type="InterPro" id="IPR043502">
    <property type="entry name" value="DNA/RNA_pol_sf"/>
</dbReference>
<dbReference type="RefSeq" id="WP_024894752.1">
    <property type="nucleotide sequence ID" value="NZ_JABBDV010000064.1"/>
</dbReference>
<evidence type="ECO:0000313" key="19">
    <source>
        <dbReference type="EMBL" id="OCX73885.1"/>
    </source>
</evidence>
<dbReference type="PANTHER" id="PTHR11076">
    <property type="entry name" value="DNA REPAIR POLYMERASE UMUC / TRANSFERASE FAMILY MEMBER"/>
    <property type="match status" value="1"/>
</dbReference>
<dbReference type="GO" id="GO:0006261">
    <property type="term" value="P:DNA-templated DNA replication"/>
    <property type="evidence" value="ECO:0007669"/>
    <property type="project" value="UniProtKB-UniRule"/>
</dbReference>
<dbReference type="Pfam" id="PF00817">
    <property type="entry name" value="IMS"/>
    <property type="match status" value="1"/>
</dbReference>
<dbReference type="HAMAP" id="MF_01113">
    <property type="entry name" value="DNApol_IV"/>
    <property type="match status" value="1"/>
</dbReference>
<dbReference type="InterPro" id="IPR053848">
    <property type="entry name" value="IMS_HHH_1"/>
</dbReference>
<keyword evidence="21" id="KW-1185">Reference proteome</keyword>
<evidence type="ECO:0000256" key="7">
    <source>
        <dbReference type="ARBA" id="ARBA00022695"/>
    </source>
</evidence>
<accession>A0A1C2J1K8</accession>
<evidence type="ECO:0000313" key="20">
    <source>
        <dbReference type="Proteomes" id="UP000094893"/>
    </source>
</evidence>
<dbReference type="InterPro" id="IPR043128">
    <property type="entry name" value="Rev_trsase/Diguanyl_cyclase"/>
</dbReference>
<evidence type="ECO:0000256" key="12">
    <source>
        <dbReference type="ARBA" id="ARBA00022932"/>
    </source>
</evidence>
<dbReference type="NCBIfam" id="NF002677">
    <property type="entry name" value="PRK02406.1"/>
    <property type="match status" value="1"/>
</dbReference>
<evidence type="ECO:0000256" key="8">
    <source>
        <dbReference type="ARBA" id="ARBA00022705"/>
    </source>
</evidence>
<comment type="subcellular location">
    <subcellularLocation>
        <location evidence="1 16">Cytoplasm</location>
    </subcellularLocation>
</comment>